<keyword evidence="5" id="KW-1185">Reference proteome</keyword>
<dbReference type="PROSITE" id="PS50110">
    <property type="entry name" value="RESPONSE_REGULATORY"/>
    <property type="match status" value="1"/>
</dbReference>
<sequence length="236" mass="27948">MKINCIVIDDEVPAIELMENYISRVPFLHLLKSFDNAIEPINYIQSNQVDVIFLDIEMEGFTGLQFIKALKHKPQIILTTAYDRYAIDAFNLNVTDYLLKPISFERFIQAIDKLFDIFTQNRPPVAEPNQYRKDYFFVKTEYRMQRVDFDDILYVEGMKEYLRIHTKTEKIMILESFRNIMEALPRDNFFRVHKSYIVAINKIDSVEKNRITIGETSIPISDTYKESFLIMLKQNS</sequence>
<comment type="caution">
    <text evidence="4">The sequence shown here is derived from an EMBL/GenBank/DDBJ whole genome shotgun (WGS) entry which is preliminary data.</text>
</comment>
<dbReference type="OrthoDB" id="1490554at2"/>
<dbReference type="Gene3D" id="2.40.50.1020">
    <property type="entry name" value="LytTr DNA-binding domain"/>
    <property type="match status" value="1"/>
</dbReference>
<dbReference type="SUPFAM" id="SSF52172">
    <property type="entry name" value="CheY-like"/>
    <property type="match status" value="1"/>
</dbReference>
<dbReference type="Gene3D" id="3.40.50.2300">
    <property type="match status" value="1"/>
</dbReference>
<dbReference type="SMART" id="SM00850">
    <property type="entry name" value="LytTR"/>
    <property type="match status" value="1"/>
</dbReference>
<evidence type="ECO:0000313" key="5">
    <source>
        <dbReference type="Proteomes" id="UP000391834"/>
    </source>
</evidence>
<evidence type="ECO:0000259" key="2">
    <source>
        <dbReference type="PROSITE" id="PS50110"/>
    </source>
</evidence>
<dbReference type="PROSITE" id="PS50930">
    <property type="entry name" value="HTH_LYTTR"/>
    <property type="match status" value="1"/>
</dbReference>
<dbReference type="InterPro" id="IPR007492">
    <property type="entry name" value="LytTR_DNA-bd_dom"/>
</dbReference>
<reference evidence="4 5" key="1">
    <citation type="submission" date="2019-10" db="EMBL/GenBank/DDBJ databases">
        <title>Prolixibacter strains distinguished by the presence of nitrate reductase genes were adept at nitrate-dependent anaerobic corrosion of metallic iron and carbon steel.</title>
        <authorList>
            <person name="Iino T."/>
            <person name="Shono N."/>
            <person name="Ito K."/>
            <person name="Nakamura R."/>
            <person name="Sueoka K."/>
            <person name="Harayama S."/>
            <person name="Ohkuma M."/>
        </authorList>
    </citation>
    <scope>NUCLEOTIDE SEQUENCE [LARGE SCALE GENOMIC DNA]</scope>
    <source>
        <strain evidence="4 5">JCM 13498</strain>
    </source>
</reference>
<keyword evidence="1" id="KW-0597">Phosphoprotein</keyword>
<feature type="modified residue" description="4-aspartylphosphate" evidence="1">
    <location>
        <position position="55"/>
    </location>
</feature>
<evidence type="ECO:0000259" key="3">
    <source>
        <dbReference type="PROSITE" id="PS50930"/>
    </source>
</evidence>
<dbReference type="GO" id="GO:0000156">
    <property type="term" value="F:phosphorelay response regulator activity"/>
    <property type="evidence" value="ECO:0007669"/>
    <property type="project" value="InterPro"/>
</dbReference>
<dbReference type="EMBL" id="BLAX01000001">
    <property type="protein sequence ID" value="GET34353.1"/>
    <property type="molecule type" value="Genomic_DNA"/>
</dbReference>
<dbReference type="Pfam" id="PF00072">
    <property type="entry name" value="Response_reg"/>
    <property type="match status" value="1"/>
</dbReference>
<dbReference type="InterPro" id="IPR001789">
    <property type="entry name" value="Sig_transdc_resp-reg_receiver"/>
</dbReference>
<dbReference type="PANTHER" id="PTHR37299:SF1">
    <property type="entry name" value="STAGE 0 SPORULATION PROTEIN A HOMOLOG"/>
    <property type="match status" value="1"/>
</dbReference>
<gene>
    <name evidence="4" type="ORF">PbJCM13498_32160</name>
</gene>
<dbReference type="RefSeq" id="WP_027585702.1">
    <property type="nucleotide sequence ID" value="NZ_BLAX01000001.1"/>
</dbReference>
<dbReference type="PANTHER" id="PTHR37299">
    <property type="entry name" value="TRANSCRIPTIONAL REGULATOR-RELATED"/>
    <property type="match status" value="1"/>
</dbReference>
<dbReference type="Proteomes" id="UP000391834">
    <property type="component" value="Unassembled WGS sequence"/>
</dbReference>
<organism evidence="4 5">
    <name type="scientific">Prolixibacter bellariivorans</name>
    <dbReference type="NCBI Taxonomy" id="314319"/>
    <lineage>
        <taxon>Bacteria</taxon>
        <taxon>Pseudomonadati</taxon>
        <taxon>Bacteroidota</taxon>
        <taxon>Bacteroidia</taxon>
        <taxon>Marinilabiliales</taxon>
        <taxon>Prolixibacteraceae</taxon>
        <taxon>Prolixibacter</taxon>
    </lineage>
</organism>
<proteinExistence type="predicted"/>
<dbReference type="InterPro" id="IPR046947">
    <property type="entry name" value="LytR-like"/>
</dbReference>
<dbReference type="SMART" id="SM00448">
    <property type="entry name" value="REC"/>
    <property type="match status" value="1"/>
</dbReference>
<dbReference type="InterPro" id="IPR011006">
    <property type="entry name" value="CheY-like_superfamily"/>
</dbReference>
<evidence type="ECO:0000256" key="1">
    <source>
        <dbReference type="PROSITE-ProRule" id="PRU00169"/>
    </source>
</evidence>
<keyword evidence="4" id="KW-0238">DNA-binding</keyword>
<dbReference type="AlphaFoldDB" id="A0A5M4B3H5"/>
<dbReference type="Pfam" id="PF04397">
    <property type="entry name" value="LytTR"/>
    <property type="match status" value="1"/>
</dbReference>
<evidence type="ECO:0000313" key="4">
    <source>
        <dbReference type="EMBL" id="GET34353.1"/>
    </source>
</evidence>
<accession>A0A5M4B3H5</accession>
<dbReference type="GO" id="GO:0003677">
    <property type="term" value="F:DNA binding"/>
    <property type="evidence" value="ECO:0007669"/>
    <property type="project" value="UniProtKB-KW"/>
</dbReference>
<feature type="domain" description="HTH LytTR-type" evidence="3">
    <location>
        <begin position="136"/>
        <end position="208"/>
    </location>
</feature>
<name>A0A5M4B3H5_9BACT</name>
<feature type="domain" description="Response regulatory" evidence="2">
    <location>
        <begin position="4"/>
        <end position="115"/>
    </location>
</feature>
<protein>
    <submittedName>
        <fullName evidence="4">DNA-binding response regulator</fullName>
    </submittedName>
</protein>